<feature type="transmembrane region" description="Helical" evidence="9">
    <location>
        <begin position="311"/>
        <end position="328"/>
    </location>
</feature>
<gene>
    <name evidence="9" type="primary">secD</name>
    <name evidence="13" type="ORF">A3C07_02675</name>
</gene>
<dbReference type="InterPro" id="IPR054384">
    <property type="entry name" value="SecDF_P1_head"/>
</dbReference>
<evidence type="ECO:0000256" key="8">
    <source>
        <dbReference type="ARBA" id="ARBA00023136"/>
    </source>
</evidence>
<dbReference type="GO" id="GO:0065002">
    <property type="term" value="P:intracellular protein transmembrane transport"/>
    <property type="evidence" value="ECO:0007669"/>
    <property type="project" value="UniProtKB-UniRule"/>
</dbReference>
<evidence type="ECO:0000259" key="10">
    <source>
        <dbReference type="Pfam" id="PF02355"/>
    </source>
</evidence>
<evidence type="ECO:0000256" key="3">
    <source>
        <dbReference type="ARBA" id="ARBA00022475"/>
    </source>
</evidence>
<feature type="domain" description="Protein translocase subunit SecDF P1" evidence="11">
    <location>
        <begin position="82"/>
        <end position="142"/>
    </location>
</feature>
<dbReference type="Gene3D" id="1.20.1640.10">
    <property type="entry name" value="Multidrug efflux transporter AcrB transmembrane domain"/>
    <property type="match status" value="1"/>
</dbReference>
<sequence>MASVQKKGLRPATARILAAVFLLAGLLLGAFDAPQYLERLTGYQLPVTRFPYRLGLDIQGGTHLVYQADMAGIPSEDRANSMDAVRDVIERRVNLFGVAEPLVQVEKSGDAWRLIVELAGVRDVNAAIRLIGETPFLDFREERPQEERDAILEAQKKGERRFEDPYFVPSELTGKHVKRADVKFDQTVFQPEISLELTDDGAEIFEDVTKRNIGKPLAIYLDGAPISAPVVREAISGGKAQITGNFTPESAKELVGRLNAGALPVPITLMAQQSVEASLGQESLQRSMQAAIIGFAAVALFMILWYRLSGVLAVLALMLYTVLVLAIFKSIPVTITIAGVTGFVLSIGMAVDANILIFERLKEELRFGKSLEEAIREGFDRAWTSIRDSNVSSIITSLILYWFGTSMVKGFALTLAIGILISMFSAISVTRTLLLAVMTQRLRIWRGLFLSGFIGNG</sequence>
<evidence type="ECO:0000313" key="14">
    <source>
        <dbReference type="Proteomes" id="UP000179023"/>
    </source>
</evidence>
<feature type="domain" description="Protein export membrane protein SecD/SecF C-terminal" evidence="10">
    <location>
        <begin position="270"/>
        <end position="438"/>
    </location>
</feature>
<dbReference type="InterPro" id="IPR022813">
    <property type="entry name" value="SecD/SecF_arch_bac"/>
</dbReference>
<keyword evidence="7 9" id="KW-0811">Translocation</keyword>
<name>A0A1G2KGB8_9BACT</name>
<dbReference type="InterPro" id="IPR055344">
    <property type="entry name" value="SecD_SecF_C_bact"/>
</dbReference>
<comment type="subcellular location">
    <subcellularLocation>
        <location evidence="1 9">Cell membrane</location>
        <topology evidence="1 9">Multi-pass membrane protein</topology>
    </subcellularLocation>
</comment>
<comment type="caution">
    <text evidence="13">The sequence shown here is derived from an EMBL/GenBank/DDBJ whole genome shotgun (WGS) entry which is preliminary data.</text>
</comment>
<dbReference type="GO" id="GO:0043952">
    <property type="term" value="P:protein transport by the Sec complex"/>
    <property type="evidence" value="ECO:0007669"/>
    <property type="project" value="UniProtKB-UniRule"/>
</dbReference>
<feature type="transmembrane region" description="Helical" evidence="9">
    <location>
        <begin position="386"/>
        <end position="404"/>
    </location>
</feature>
<keyword evidence="8 9" id="KW-0472">Membrane</keyword>
<evidence type="ECO:0000256" key="7">
    <source>
        <dbReference type="ARBA" id="ARBA00023010"/>
    </source>
</evidence>
<evidence type="ECO:0000256" key="4">
    <source>
        <dbReference type="ARBA" id="ARBA00022692"/>
    </source>
</evidence>
<keyword evidence="2 9" id="KW-0813">Transport</keyword>
<dbReference type="Gene3D" id="3.30.70.3400">
    <property type="match status" value="1"/>
</dbReference>
<dbReference type="FunFam" id="1.20.1640.10:FF:000004">
    <property type="entry name" value="Protein translocase subunit SecD"/>
    <property type="match status" value="1"/>
</dbReference>
<feature type="transmembrane region" description="Helical" evidence="9">
    <location>
        <begin position="410"/>
        <end position="437"/>
    </location>
</feature>
<dbReference type="Pfam" id="PF07549">
    <property type="entry name" value="Sec_GG"/>
    <property type="match status" value="1"/>
</dbReference>
<dbReference type="GO" id="GO:0015450">
    <property type="term" value="F:protein-transporting ATPase activity"/>
    <property type="evidence" value="ECO:0007669"/>
    <property type="project" value="InterPro"/>
</dbReference>
<dbReference type="Proteomes" id="UP000179023">
    <property type="component" value="Unassembled WGS sequence"/>
</dbReference>
<dbReference type="STRING" id="1802270.A3C07_02675"/>
<feature type="transmembrane region" description="Helical" evidence="9">
    <location>
        <begin position="288"/>
        <end position="306"/>
    </location>
</feature>
<dbReference type="Pfam" id="PF21760">
    <property type="entry name" value="SecD_1st"/>
    <property type="match status" value="1"/>
</dbReference>
<dbReference type="GO" id="GO:0006605">
    <property type="term" value="P:protein targeting"/>
    <property type="evidence" value="ECO:0007669"/>
    <property type="project" value="UniProtKB-UniRule"/>
</dbReference>
<dbReference type="NCBIfam" id="TIGR01129">
    <property type="entry name" value="secD"/>
    <property type="match status" value="1"/>
</dbReference>
<feature type="domain" description="SecDF P1 head subdomain" evidence="12">
    <location>
        <begin position="167"/>
        <end position="265"/>
    </location>
</feature>
<dbReference type="EMBL" id="MHQI01000064">
    <property type="protein sequence ID" value="OGZ98494.1"/>
    <property type="molecule type" value="Genomic_DNA"/>
</dbReference>
<dbReference type="InterPro" id="IPR048631">
    <property type="entry name" value="SecD_1st"/>
</dbReference>
<dbReference type="SUPFAM" id="SSF82866">
    <property type="entry name" value="Multidrug efflux transporter AcrB transmembrane domain"/>
    <property type="match status" value="1"/>
</dbReference>
<organism evidence="13 14">
    <name type="scientific">Candidatus Sungbacteria bacterium RIFCSPHIGHO2_02_FULL_47_11</name>
    <dbReference type="NCBI Taxonomy" id="1802270"/>
    <lineage>
        <taxon>Bacteria</taxon>
        <taxon>Candidatus Sungiibacteriota</taxon>
    </lineage>
</organism>
<dbReference type="InterPro" id="IPR022646">
    <property type="entry name" value="SecD/SecF_CS"/>
</dbReference>
<dbReference type="Pfam" id="PF02355">
    <property type="entry name" value="SecD_SecF_C"/>
    <property type="match status" value="1"/>
</dbReference>
<dbReference type="PANTHER" id="PTHR30081">
    <property type="entry name" value="PROTEIN-EXPORT MEMBRANE PROTEIN SEC"/>
    <property type="match status" value="1"/>
</dbReference>
<protein>
    <recommendedName>
        <fullName evidence="9">Protein translocase subunit SecD</fullName>
    </recommendedName>
</protein>
<dbReference type="Gene3D" id="3.30.1360.200">
    <property type="match status" value="1"/>
</dbReference>
<evidence type="ECO:0000256" key="9">
    <source>
        <dbReference type="HAMAP-Rule" id="MF_01463"/>
    </source>
</evidence>
<dbReference type="Pfam" id="PF22599">
    <property type="entry name" value="SecDF_P1_head"/>
    <property type="match status" value="1"/>
</dbReference>
<accession>A0A1G2KGB8</accession>
<comment type="subunit">
    <text evidence="9">Forms a complex with SecF. Part of the essential Sec protein translocation apparatus which comprises SecA, SecYEG and auxiliary proteins SecDF. Other proteins may also be involved.</text>
</comment>
<comment type="caution">
    <text evidence="9">Lacks conserved residue(s) required for the propagation of feature annotation.</text>
</comment>
<dbReference type="PANTHER" id="PTHR30081:SF1">
    <property type="entry name" value="PROTEIN TRANSLOCASE SUBUNIT SECD"/>
    <property type="match status" value="1"/>
</dbReference>
<feature type="transmembrane region" description="Helical" evidence="9">
    <location>
        <begin position="334"/>
        <end position="357"/>
    </location>
</feature>
<proteinExistence type="inferred from homology"/>
<keyword evidence="4 9" id="KW-0812">Transmembrane</keyword>
<dbReference type="InterPro" id="IPR048634">
    <property type="entry name" value="SecD_SecF_C"/>
</dbReference>
<dbReference type="AlphaFoldDB" id="A0A1G2KGB8"/>
<dbReference type="NCBIfam" id="TIGR00916">
    <property type="entry name" value="2A0604s01"/>
    <property type="match status" value="1"/>
</dbReference>
<comment type="similarity">
    <text evidence="9">Belongs to the SecD/SecF family. SecD subfamily.</text>
</comment>
<keyword evidence="6 9" id="KW-1133">Transmembrane helix</keyword>
<comment type="function">
    <text evidence="9">Part of the Sec protein translocase complex. Interacts with the SecYEG preprotein conducting channel. SecDF uses the proton motive force (PMF) to complete protein translocation after the ATP-dependent function of SecA.</text>
</comment>
<evidence type="ECO:0000256" key="5">
    <source>
        <dbReference type="ARBA" id="ARBA00022927"/>
    </source>
</evidence>
<dbReference type="InterPro" id="IPR005791">
    <property type="entry name" value="SecD"/>
</dbReference>
<evidence type="ECO:0000259" key="12">
    <source>
        <dbReference type="Pfam" id="PF22599"/>
    </source>
</evidence>
<keyword evidence="3 9" id="KW-1003">Cell membrane</keyword>
<evidence type="ECO:0000256" key="6">
    <source>
        <dbReference type="ARBA" id="ARBA00022989"/>
    </source>
</evidence>
<keyword evidence="5 9" id="KW-0653">Protein transport</keyword>
<evidence type="ECO:0000259" key="11">
    <source>
        <dbReference type="Pfam" id="PF21760"/>
    </source>
</evidence>
<evidence type="ECO:0000256" key="2">
    <source>
        <dbReference type="ARBA" id="ARBA00022448"/>
    </source>
</evidence>
<dbReference type="GO" id="GO:0005886">
    <property type="term" value="C:plasma membrane"/>
    <property type="evidence" value="ECO:0007669"/>
    <property type="project" value="UniProtKB-SubCell"/>
</dbReference>
<evidence type="ECO:0000256" key="1">
    <source>
        <dbReference type="ARBA" id="ARBA00004651"/>
    </source>
</evidence>
<evidence type="ECO:0000313" key="13">
    <source>
        <dbReference type="EMBL" id="OGZ98494.1"/>
    </source>
</evidence>
<reference evidence="13 14" key="1">
    <citation type="journal article" date="2016" name="Nat. Commun.">
        <title>Thousands of microbial genomes shed light on interconnected biogeochemical processes in an aquifer system.</title>
        <authorList>
            <person name="Anantharaman K."/>
            <person name="Brown C.T."/>
            <person name="Hug L.A."/>
            <person name="Sharon I."/>
            <person name="Castelle C.J."/>
            <person name="Probst A.J."/>
            <person name="Thomas B.C."/>
            <person name="Singh A."/>
            <person name="Wilkins M.J."/>
            <person name="Karaoz U."/>
            <person name="Brodie E.L."/>
            <person name="Williams K.H."/>
            <person name="Hubbard S.S."/>
            <person name="Banfield J.F."/>
        </authorList>
    </citation>
    <scope>NUCLEOTIDE SEQUENCE [LARGE SCALE GENOMIC DNA]</scope>
</reference>
<dbReference type="HAMAP" id="MF_01463_B">
    <property type="entry name" value="SecD_B"/>
    <property type="match status" value="1"/>
</dbReference>